<dbReference type="EMBL" id="AP022567">
    <property type="protein sequence ID" value="BBX37641.1"/>
    <property type="molecule type" value="Genomic_DNA"/>
</dbReference>
<dbReference type="InterPro" id="IPR002401">
    <property type="entry name" value="Cyt_P450_E_grp-I"/>
</dbReference>
<keyword evidence="3 4" id="KW-0479">Metal-binding</keyword>
<evidence type="ECO:0000313" key="8">
    <source>
        <dbReference type="Proteomes" id="UP001241092"/>
    </source>
</evidence>
<keyword evidence="3 4" id="KW-0349">Heme</keyword>
<evidence type="ECO:0000256" key="2">
    <source>
        <dbReference type="ARBA" id="ARBA00010617"/>
    </source>
</evidence>
<comment type="similarity">
    <text evidence="2 4">Belongs to the cytochrome P450 family.</text>
</comment>
<organism evidence="6 8">
    <name type="scientific">Mycolicibacterium mageritense</name>
    <name type="common">Mycobacterium mageritense</name>
    <dbReference type="NCBI Taxonomy" id="53462"/>
    <lineage>
        <taxon>Bacteria</taxon>
        <taxon>Bacillati</taxon>
        <taxon>Actinomycetota</taxon>
        <taxon>Actinomycetes</taxon>
        <taxon>Mycobacteriales</taxon>
        <taxon>Mycobacteriaceae</taxon>
        <taxon>Mycolicibacterium</taxon>
    </lineage>
</organism>
<dbReference type="PANTHER" id="PTHR24305">
    <property type="entry name" value="CYTOCHROME P450"/>
    <property type="match status" value="1"/>
</dbReference>
<reference evidence="5" key="2">
    <citation type="submission" date="2020-02" db="EMBL/GenBank/DDBJ databases">
        <authorList>
            <person name="Matsumoto Y."/>
            <person name="Motooka D."/>
            <person name="Nakamura S."/>
        </authorList>
    </citation>
    <scope>NUCLEOTIDE SEQUENCE</scope>
    <source>
        <strain evidence="5">JCM 12375</strain>
    </source>
</reference>
<dbReference type="InterPro" id="IPR050121">
    <property type="entry name" value="Cytochrome_P450_monoxygenase"/>
</dbReference>
<dbReference type="PANTHER" id="PTHR24305:SF166">
    <property type="entry name" value="CYTOCHROME P450 12A4, MITOCHONDRIAL-RELATED"/>
    <property type="match status" value="1"/>
</dbReference>
<comment type="cofactor">
    <cofactor evidence="1 3">
        <name>heme</name>
        <dbReference type="ChEBI" id="CHEBI:30413"/>
    </cofactor>
</comment>
<reference evidence="6" key="3">
    <citation type="submission" date="2023-03" db="EMBL/GenBank/DDBJ databases">
        <title>Draft genome sequence of a Mycolicibacterium mageritense strain H4_3_1 isolated from a hybrid biological-inorganic system reactor.</title>
        <authorList>
            <person name="Feng X."/>
            <person name="Kazama D."/>
            <person name="Sato K."/>
            <person name="Kobayashi H."/>
        </authorList>
    </citation>
    <scope>NUCLEOTIDE SEQUENCE</scope>
    <source>
        <strain evidence="6">H4_3_1</strain>
    </source>
</reference>
<dbReference type="Gene3D" id="1.10.630.10">
    <property type="entry name" value="Cytochrome P450"/>
    <property type="match status" value="1"/>
</dbReference>
<feature type="binding site" description="axial binding residue" evidence="3">
    <location>
        <position position="381"/>
    </location>
    <ligand>
        <name>heme</name>
        <dbReference type="ChEBI" id="CHEBI:30413"/>
    </ligand>
    <ligandPart>
        <name>Fe</name>
        <dbReference type="ChEBI" id="CHEBI:18248"/>
    </ligandPart>
</feature>
<dbReference type="RefSeq" id="WP_036439514.1">
    <property type="nucleotide sequence ID" value="NZ_AP022567.1"/>
</dbReference>
<keyword evidence="4" id="KW-0503">Monooxygenase</keyword>
<dbReference type="GO" id="GO:0016705">
    <property type="term" value="F:oxidoreductase activity, acting on paired donors, with incorporation or reduction of molecular oxygen"/>
    <property type="evidence" value="ECO:0007669"/>
    <property type="project" value="InterPro"/>
</dbReference>
<dbReference type="Pfam" id="PF00067">
    <property type="entry name" value="p450"/>
    <property type="match status" value="1"/>
</dbReference>
<gene>
    <name evidence="6" type="ORF">hbim_06315</name>
    <name evidence="5" type="ORF">MMAGJ_69230</name>
</gene>
<evidence type="ECO:0000313" key="7">
    <source>
        <dbReference type="Proteomes" id="UP000465622"/>
    </source>
</evidence>
<dbReference type="PROSITE" id="PS00086">
    <property type="entry name" value="CYTOCHROME_P450"/>
    <property type="match status" value="1"/>
</dbReference>
<accession>A0AAI8XRP3</accession>
<dbReference type="PRINTS" id="PR00463">
    <property type="entry name" value="EP450I"/>
</dbReference>
<evidence type="ECO:0000256" key="4">
    <source>
        <dbReference type="RuleBase" id="RU000461"/>
    </source>
</evidence>
<protein>
    <submittedName>
        <fullName evidence="5 6">Cytochrome P450</fullName>
        <ecNumber evidence="6">1.14.-.-</ecNumber>
    </submittedName>
</protein>
<dbReference type="Proteomes" id="UP001241092">
    <property type="component" value="Chromosome"/>
</dbReference>
<dbReference type="AlphaFoldDB" id="A0AAI8XRP3"/>
<evidence type="ECO:0000256" key="3">
    <source>
        <dbReference type="PIRSR" id="PIRSR602401-1"/>
    </source>
</evidence>
<name>A0AAI8XRP3_MYCME</name>
<dbReference type="InterPro" id="IPR017972">
    <property type="entry name" value="Cyt_P450_CS"/>
</dbReference>
<dbReference type="InterPro" id="IPR036396">
    <property type="entry name" value="Cyt_P450_sf"/>
</dbReference>
<sequence>MAAQLVKSPLGLMRAASAGLDPVGFFRRHAAQPCPFELSFPGLGQVTFFGTPDAARDILTVPANLSEAPTPNPIEAVVGPGSLILLSGEQHRRERSLLQPAFHGERIKSYGDIIAAATADEIRSVRPGESIGVRELAVAITLHVAIRVVFSVADADRRTEYTRAVTALMRANTAPLMLVPALRHELGGHGPWARLVRLRDDLDRLLSDDMALRQPDSLAGADMLDVLLSAVDPDATGEPGLAIHDQLRTLLAAGHETTATSMMWALYHIYRDESVRARVAAELAHCRTPAEITALPYLGAVIKEALRLHPPVPIVLRRLKEPLTVGGVDCAAGKIVGIALYALHFNPSVWPDPDLFDPDRFLRSRISPFEYAPFGGGYRRCIGAAFASCELAVAIATIMQTLELRMPEREQNRREPRSVARGIAVAPAREITLDVIDRQPVAVTGGGR</sequence>
<dbReference type="EMBL" id="AP027452">
    <property type="protein sequence ID" value="BDY32351.1"/>
    <property type="molecule type" value="Genomic_DNA"/>
</dbReference>
<evidence type="ECO:0000313" key="6">
    <source>
        <dbReference type="EMBL" id="BDY32351.1"/>
    </source>
</evidence>
<dbReference type="CDD" id="cd11053">
    <property type="entry name" value="CYP110-like"/>
    <property type="match status" value="1"/>
</dbReference>
<proteinExistence type="inferred from homology"/>
<dbReference type="EC" id="1.14.-.-" evidence="6"/>
<dbReference type="GO" id="GO:0004497">
    <property type="term" value="F:monooxygenase activity"/>
    <property type="evidence" value="ECO:0007669"/>
    <property type="project" value="UniProtKB-KW"/>
</dbReference>
<evidence type="ECO:0000313" key="5">
    <source>
        <dbReference type="EMBL" id="BBX37641.1"/>
    </source>
</evidence>
<dbReference type="SUPFAM" id="SSF48264">
    <property type="entry name" value="Cytochrome P450"/>
    <property type="match status" value="1"/>
</dbReference>
<keyword evidence="4 6" id="KW-0560">Oxidoreductase</keyword>
<dbReference type="GO" id="GO:0020037">
    <property type="term" value="F:heme binding"/>
    <property type="evidence" value="ECO:0007669"/>
    <property type="project" value="InterPro"/>
</dbReference>
<dbReference type="PRINTS" id="PR00385">
    <property type="entry name" value="P450"/>
</dbReference>
<evidence type="ECO:0000256" key="1">
    <source>
        <dbReference type="ARBA" id="ARBA00001971"/>
    </source>
</evidence>
<dbReference type="InterPro" id="IPR001128">
    <property type="entry name" value="Cyt_P450"/>
</dbReference>
<keyword evidence="3 4" id="KW-0408">Iron</keyword>
<reference evidence="5 7" key="1">
    <citation type="journal article" date="2019" name="Emerg. Microbes Infect.">
        <title>Comprehensive subspecies identification of 175 nontuberculous mycobacteria species based on 7547 genomic profiles.</title>
        <authorList>
            <person name="Matsumoto Y."/>
            <person name="Kinjo T."/>
            <person name="Motooka D."/>
            <person name="Nabeya D."/>
            <person name="Jung N."/>
            <person name="Uechi K."/>
            <person name="Horii T."/>
            <person name="Iida T."/>
            <person name="Fujita J."/>
            <person name="Nakamura S."/>
        </authorList>
    </citation>
    <scope>NUCLEOTIDE SEQUENCE [LARGE SCALE GENOMIC DNA]</scope>
    <source>
        <strain evidence="5 7">JCM 12375</strain>
    </source>
</reference>
<dbReference type="Proteomes" id="UP000465622">
    <property type="component" value="Chromosome"/>
</dbReference>
<keyword evidence="7" id="KW-1185">Reference proteome</keyword>
<dbReference type="GO" id="GO:0005506">
    <property type="term" value="F:iron ion binding"/>
    <property type="evidence" value="ECO:0007669"/>
    <property type="project" value="InterPro"/>
</dbReference>